<feature type="transmembrane region" description="Helical" evidence="1">
    <location>
        <begin position="95"/>
        <end position="116"/>
    </location>
</feature>
<dbReference type="AlphaFoldDB" id="A0AAW2HDA6"/>
<evidence type="ECO:0000256" key="1">
    <source>
        <dbReference type="SAM" id="Phobius"/>
    </source>
</evidence>
<keyword evidence="1" id="KW-1133">Transmembrane helix</keyword>
<gene>
    <name evidence="2" type="ORF">PYX00_009765</name>
</gene>
<protein>
    <submittedName>
        <fullName evidence="2">Uncharacterized protein</fullName>
    </submittedName>
</protein>
<keyword evidence="1" id="KW-0812">Transmembrane</keyword>
<dbReference type="EMBL" id="JARGDH010000005">
    <property type="protein sequence ID" value="KAL0267513.1"/>
    <property type="molecule type" value="Genomic_DNA"/>
</dbReference>
<proteinExistence type="predicted"/>
<evidence type="ECO:0000313" key="2">
    <source>
        <dbReference type="EMBL" id="KAL0267513.1"/>
    </source>
</evidence>
<sequence>MVALAAADAPPIPYAAASSGSYPAATYSHDELQTYGGEGFNIQSGFEGYLVPSSSQKGTVLLPISHGLEYLSSPGGLARLVKAISVKGLRLIPKIVLGVVAVAGLFLAGCLITTAVCTFTPFCTISFLGWGVARESMRSFLTEDRISATAAFVTEAIRKYQELYGRDQKTDENKTKQ</sequence>
<reference evidence="2" key="1">
    <citation type="journal article" date="2024" name="Gigascience">
        <title>Chromosome-level genome of the poultry shaft louse Menopon gallinae provides insight into the host-switching and adaptive evolution of parasitic lice.</title>
        <authorList>
            <person name="Xu Y."/>
            <person name="Ma L."/>
            <person name="Liu S."/>
            <person name="Liang Y."/>
            <person name="Liu Q."/>
            <person name="He Z."/>
            <person name="Tian L."/>
            <person name="Duan Y."/>
            <person name="Cai W."/>
            <person name="Li H."/>
            <person name="Song F."/>
        </authorList>
    </citation>
    <scope>NUCLEOTIDE SEQUENCE</scope>
    <source>
        <strain evidence="2">Cailab_2023a</strain>
    </source>
</reference>
<name>A0AAW2HDA6_9NEOP</name>
<keyword evidence="1" id="KW-0472">Membrane</keyword>
<organism evidence="2">
    <name type="scientific">Menopon gallinae</name>
    <name type="common">poultry shaft louse</name>
    <dbReference type="NCBI Taxonomy" id="328185"/>
    <lineage>
        <taxon>Eukaryota</taxon>
        <taxon>Metazoa</taxon>
        <taxon>Ecdysozoa</taxon>
        <taxon>Arthropoda</taxon>
        <taxon>Hexapoda</taxon>
        <taxon>Insecta</taxon>
        <taxon>Pterygota</taxon>
        <taxon>Neoptera</taxon>
        <taxon>Paraneoptera</taxon>
        <taxon>Psocodea</taxon>
        <taxon>Troctomorpha</taxon>
        <taxon>Phthiraptera</taxon>
        <taxon>Amblycera</taxon>
        <taxon>Menoponidae</taxon>
        <taxon>Menopon</taxon>
    </lineage>
</organism>
<accession>A0AAW2HDA6</accession>
<comment type="caution">
    <text evidence="2">The sequence shown here is derived from an EMBL/GenBank/DDBJ whole genome shotgun (WGS) entry which is preliminary data.</text>
</comment>